<feature type="coiled-coil region" evidence="1">
    <location>
        <begin position="9"/>
        <end position="43"/>
    </location>
</feature>
<dbReference type="OrthoDB" id="10403317at2759"/>
<dbReference type="Proteomes" id="UP001150925">
    <property type="component" value="Unassembled WGS sequence"/>
</dbReference>
<evidence type="ECO:0000313" key="4">
    <source>
        <dbReference type="Proteomes" id="UP001150925"/>
    </source>
</evidence>
<accession>A0A9W8E5T9</accession>
<dbReference type="AlphaFoldDB" id="A0A9W8E5T9"/>
<feature type="region of interest" description="Disordered" evidence="2">
    <location>
        <begin position="69"/>
        <end position="99"/>
    </location>
</feature>
<sequence>MSQLHTRLLQELQNQRTEYSIIRKETREEFNQYIEELRQERRQCHTLISDNQERFVNLVRDLCADLTSKLTTEESAATPGSRSSEGGGGDSSPQTMETV</sequence>
<keyword evidence="4" id="KW-1185">Reference proteome</keyword>
<gene>
    <name evidence="3" type="ORF">IWQ62_004215</name>
</gene>
<evidence type="ECO:0000313" key="3">
    <source>
        <dbReference type="EMBL" id="KAJ1960487.1"/>
    </source>
</evidence>
<keyword evidence="1" id="KW-0175">Coiled coil</keyword>
<proteinExistence type="predicted"/>
<organism evidence="3 4">
    <name type="scientific">Dispira parvispora</name>
    <dbReference type="NCBI Taxonomy" id="1520584"/>
    <lineage>
        <taxon>Eukaryota</taxon>
        <taxon>Fungi</taxon>
        <taxon>Fungi incertae sedis</taxon>
        <taxon>Zoopagomycota</taxon>
        <taxon>Kickxellomycotina</taxon>
        <taxon>Dimargaritomycetes</taxon>
        <taxon>Dimargaritales</taxon>
        <taxon>Dimargaritaceae</taxon>
        <taxon>Dispira</taxon>
    </lineage>
</organism>
<reference evidence="3" key="1">
    <citation type="submission" date="2022-07" db="EMBL/GenBank/DDBJ databases">
        <title>Phylogenomic reconstructions and comparative analyses of Kickxellomycotina fungi.</title>
        <authorList>
            <person name="Reynolds N.K."/>
            <person name="Stajich J.E."/>
            <person name="Barry K."/>
            <person name="Grigoriev I.V."/>
            <person name="Crous P."/>
            <person name="Smith M.E."/>
        </authorList>
    </citation>
    <scope>NUCLEOTIDE SEQUENCE</scope>
    <source>
        <strain evidence="3">RSA 1196</strain>
    </source>
</reference>
<evidence type="ECO:0000256" key="2">
    <source>
        <dbReference type="SAM" id="MobiDB-lite"/>
    </source>
</evidence>
<name>A0A9W8E5T9_9FUNG</name>
<evidence type="ECO:0000256" key="1">
    <source>
        <dbReference type="SAM" id="Coils"/>
    </source>
</evidence>
<dbReference type="EMBL" id="JANBPY010001330">
    <property type="protein sequence ID" value="KAJ1960487.1"/>
    <property type="molecule type" value="Genomic_DNA"/>
</dbReference>
<protein>
    <submittedName>
        <fullName evidence="3">Uncharacterized protein</fullName>
    </submittedName>
</protein>
<comment type="caution">
    <text evidence="3">The sequence shown here is derived from an EMBL/GenBank/DDBJ whole genome shotgun (WGS) entry which is preliminary data.</text>
</comment>